<name>A0AB36JPK4_9STRE</name>
<evidence type="ECO:0000256" key="1">
    <source>
        <dbReference type="SAM" id="Phobius"/>
    </source>
</evidence>
<dbReference type="Proteomes" id="UP000188946">
    <property type="component" value="Unassembled WGS sequence"/>
</dbReference>
<keyword evidence="1" id="KW-0472">Membrane</keyword>
<feature type="transmembrane region" description="Helical" evidence="1">
    <location>
        <begin position="92"/>
        <end position="109"/>
    </location>
</feature>
<feature type="transmembrane region" description="Helical" evidence="1">
    <location>
        <begin position="129"/>
        <end position="147"/>
    </location>
</feature>
<protein>
    <recommendedName>
        <fullName evidence="6">Beta-carotene 15,15'-monooxygenase</fullName>
    </recommendedName>
</protein>
<feature type="transmembrane region" description="Helical" evidence="1">
    <location>
        <begin position="342"/>
        <end position="365"/>
    </location>
</feature>
<dbReference type="AlphaFoldDB" id="A0AB36JPK4"/>
<dbReference type="RefSeq" id="WP_076996309.1">
    <property type="nucleotide sequence ID" value="NZ_MSPR01000012.1"/>
</dbReference>
<feature type="transmembrane region" description="Helical" evidence="1">
    <location>
        <begin position="35"/>
        <end position="55"/>
    </location>
</feature>
<gene>
    <name evidence="3" type="ORF">BVE84_06810</name>
    <name evidence="2" type="ORF">BVE86_06630</name>
</gene>
<feature type="transmembrane region" description="Helical" evidence="1">
    <location>
        <begin position="7"/>
        <end position="29"/>
    </location>
</feature>
<proteinExistence type="predicted"/>
<reference evidence="4 5" key="1">
    <citation type="submission" date="2016-12" db="EMBL/GenBank/DDBJ databases">
        <authorList>
            <person name="Gulvik C.A."/>
        </authorList>
    </citation>
    <scope>NUCLEOTIDE SEQUENCE [LARGE SCALE GENOMIC DNA]</scope>
    <source>
        <strain evidence="3 5">12-5202</strain>
        <strain evidence="2 4">12-5291</strain>
    </source>
</reference>
<feature type="transmembrane region" description="Helical" evidence="1">
    <location>
        <begin position="170"/>
        <end position="196"/>
    </location>
</feature>
<feature type="transmembrane region" description="Helical" evidence="1">
    <location>
        <begin position="393"/>
        <end position="414"/>
    </location>
</feature>
<accession>A0AB36JPK4</accession>
<organism evidence="2 4">
    <name type="scientific">Streptococcus azizii</name>
    <dbReference type="NCBI Taxonomy" id="1579424"/>
    <lineage>
        <taxon>Bacteria</taxon>
        <taxon>Bacillati</taxon>
        <taxon>Bacillota</taxon>
        <taxon>Bacilli</taxon>
        <taxon>Lactobacillales</taxon>
        <taxon>Streptococcaceae</taxon>
        <taxon>Streptococcus</taxon>
    </lineage>
</organism>
<feature type="transmembrane region" description="Helical" evidence="1">
    <location>
        <begin position="67"/>
        <end position="86"/>
    </location>
</feature>
<evidence type="ECO:0000313" key="4">
    <source>
        <dbReference type="Proteomes" id="UP000188600"/>
    </source>
</evidence>
<dbReference type="EMBL" id="MSPT01000013">
    <property type="protein sequence ID" value="ONK26765.1"/>
    <property type="molecule type" value="Genomic_DNA"/>
</dbReference>
<evidence type="ECO:0000313" key="3">
    <source>
        <dbReference type="EMBL" id="ONK28276.1"/>
    </source>
</evidence>
<evidence type="ECO:0000313" key="5">
    <source>
        <dbReference type="Proteomes" id="UP000188946"/>
    </source>
</evidence>
<feature type="transmembrane region" description="Helical" evidence="1">
    <location>
        <begin position="208"/>
        <end position="235"/>
    </location>
</feature>
<feature type="transmembrane region" description="Helical" evidence="1">
    <location>
        <begin position="301"/>
        <end position="321"/>
    </location>
</feature>
<feature type="transmembrane region" description="Helical" evidence="1">
    <location>
        <begin position="277"/>
        <end position="295"/>
    </location>
</feature>
<keyword evidence="1" id="KW-0812">Transmembrane</keyword>
<sequence length="435" mass="50488">MDKILRIVKYIIALLPSMVTLTMIFVGILVLPTSFIPNLDIVASEIIYIVLLLIYGIRVSQKRIDKFYKCLYWIVGVLTILLFFIWSKKIFLIQPFQLLLYAGLCEGWLQDFRNYIKKNRDVFNWFNVYDYVFVAIVLFIGANQYILDSINNSIIKMLKSLDISTKHTEIVVIVLFLLCWFFLVPIIRASLGICFFRKQNSITLPANQVLWGTYLLGYFLSIISIALYLGIYFILHEANYNIGFILLVYNIYIATNALLWIPVYNSLNKLGQNKNKFISDLIGLILLLVAIVMIDQIESEIIGILTWFLPVLLPNFIGEIYKISDRYQQGHAVVPSLKMDEHLYWLTMISFNTLLVFNVISAFSLTDDGKHKFKEFLISILLDVIKQDTLSDIILRIFSSLIIVLFSLFLAWWLSKGIVKSLKNIYLDQSKGYFR</sequence>
<feature type="transmembrane region" description="Helical" evidence="1">
    <location>
        <begin position="241"/>
        <end position="265"/>
    </location>
</feature>
<keyword evidence="5" id="KW-1185">Reference proteome</keyword>
<keyword evidence="1" id="KW-1133">Transmembrane helix</keyword>
<evidence type="ECO:0000313" key="2">
    <source>
        <dbReference type="EMBL" id="ONK26765.1"/>
    </source>
</evidence>
<comment type="caution">
    <text evidence="2">The sequence shown here is derived from an EMBL/GenBank/DDBJ whole genome shotgun (WGS) entry which is preliminary data.</text>
</comment>
<dbReference type="EMBL" id="MSPR01000012">
    <property type="protein sequence ID" value="ONK28276.1"/>
    <property type="molecule type" value="Genomic_DNA"/>
</dbReference>
<dbReference type="Proteomes" id="UP000188600">
    <property type="component" value="Unassembled WGS sequence"/>
</dbReference>
<evidence type="ECO:0008006" key="6">
    <source>
        <dbReference type="Google" id="ProtNLM"/>
    </source>
</evidence>